<reference evidence="1 2" key="1">
    <citation type="submission" date="2018-03" db="EMBL/GenBank/DDBJ databases">
        <title>Genome sequence of Clostridium vincentii DSM 10228.</title>
        <authorList>
            <person name="Poehlein A."/>
            <person name="Daniel R."/>
        </authorList>
    </citation>
    <scope>NUCLEOTIDE SEQUENCE [LARGE SCALE GENOMIC DNA]</scope>
    <source>
        <strain evidence="1 2">DSM 10228</strain>
    </source>
</reference>
<sequence length="114" mass="12947">MSVYLVSYFLKEEAHEHDENCGCEDNTHEHDEDCGCGGRDDSRLIGEIHSLGAWAHFMPESFLLHTALSSAKILEKLKVFVNADDFLFVSQINSETTECLTPQVKEWISTKEKI</sequence>
<comment type="caution">
    <text evidence="1">The sequence shown here is derived from an EMBL/GenBank/DDBJ whole genome shotgun (WGS) entry which is preliminary data.</text>
</comment>
<organism evidence="1 2">
    <name type="scientific">Clostridium vincentii</name>
    <dbReference type="NCBI Taxonomy" id="52704"/>
    <lineage>
        <taxon>Bacteria</taxon>
        <taxon>Bacillati</taxon>
        <taxon>Bacillota</taxon>
        <taxon>Clostridia</taxon>
        <taxon>Eubacteriales</taxon>
        <taxon>Clostridiaceae</taxon>
        <taxon>Clostridium</taxon>
    </lineage>
</organism>
<gene>
    <name evidence="1" type="ORF">CLVI_03420</name>
</gene>
<proteinExistence type="predicted"/>
<dbReference type="AlphaFoldDB" id="A0A2T0BJI8"/>
<evidence type="ECO:0000313" key="2">
    <source>
        <dbReference type="Proteomes" id="UP000239471"/>
    </source>
</evidence>
<dbReference type="OrthoDB" id="1909988at2"/>
<dbReference type="EMBL" id="PVXQ01000003">
    <property type="protein sequence ID" value="PRR84044.1"/>
    <property type="molecule type" value="Genomic_DNA"/>
</dbReference>
<accession>A0A2T0BJI8</accession>
<protein>
    <submittedName>
        <fullName evidence="1">Uncharacterized protein</fullName>
    </submittedName>
</protein>
<keyword evidence="2" id="KW-1185">Reference proteome</keyword>
<dbReference type="Proteomes" id="UP000239471">
    <property type="component" value="Unassembled WGS sequence"/>
</dbReference>
<dbReference type="RefSeq" id="WP_106058388.1">
    <property type="nucleotide sequence ID" value="NZ_PVXQ01000003.1"/>
</dbReference>
<name>A0A2T0BJI8_9CLOT</name>
<evidence type="ECO:0000313" key="1">
    <source>
        <dbReference type="EMBL" id="PRR84044.1"/>
    </source>
</evidence>